<protein>
    <recommendedName>
        <fullName evidence="4">Superinfection immunity protein</fullName>
    </recommendedName>
</protein>
<sequence length="70" mass="7911">MNININMVMLLPLFFAVIPAILAIYLAHKQKRSKLIAGLATFVLGFFTWVGGWILLGIMNFMEPKKEVSE</sequence>
<keyword evidence="1" id="KW-1133">Transmembrane helix</keyword>
<accession>A0ABT7SYF1</accession>
<evidence type="ECO:0000256" key="1">
    <source>
        <dbReference type="SAM" id="Phobius"/>
    </source>
</evidence>
<comment type="caution">
    <text evidence="2">The sequence shown here is derived from an EMBL/GenBank/DDBJ whole genome shotgun (WGS) entry which is preliminary data.</text>
</comment>
<keyword evidence="1" id="KW-0472">Membrane</keyword>
<dbReference type="Proteomes" id="UP001234343">
    <property type="component" value="Unassembled WGS sequence"/>
</dbReference>
<organism evidence="2 3">
    <name type="scientific">Alteromonas arenosi</name>
    <dbReference type="NCBI Taxonomy" id="3055817"/>
    <lineage>
        <taxon>Bacteria</taxon>
        <taxon>Pseudomonadati</taxon>
        <taxon>Pseudomonadota</taxon>
        <taxon>Gammaproteobacteria</taxon>
        <taxon>Alteromonadales</taxon>
        <taxon>Alteromonadaceae</taxon>
        <taxon>Alteromonas/Salinimonas group</taxon>
        <taxon>Alteromonas</taxon>
    </lineage>
</organism>
<proteinExistence type="predicted"/>
<keyword evidence="1" id="KW-0812">Transmembrane</keyword>
<reference evidence="2 3" key="1">
    <citation type="submission" date="2023-06" db="EMBL/GenBank/DDBJ databases">
        <title>Alteromonas sp. ASW11-36 isolated from intertidal sand.</title>
        <authorList>
            <person name="Li Y."/>
        </authorList>
    </citation>
    <scope>NUCLEOTIDE SEQUENCE [LARGE SCALE GENOMIC DNA]</scope>
    <source>
        <strain evidence="2 3">ASW11-36</strain>
    </source>
</reference>
<feature type="transmembrane region" description="Helical" evidence="1">
    <location>
        <begin position="39"/>
        <end position="62"/>
    </location>
</feature>
<evidence type="ECO:0000313" key="3">
    <source>
        <dbReference type="Proteomes" id="UP001234343"/>
    </source>
</evidence>
<gene>
    <name evidence="2" type="ORF">QTP81_11515</name>
</gene>
<keyword evidence="3" id="KW-1185">Reference proteome</keyword>
<evidence type="ECO:0000313" key="2">
    <source>
        <dbReference type="EMBL" id="MDM7861222.1"/>
    </source>
</evidence>
<dbReference type="EMBL" id="JAUCBP010000008">
    <property type="protein sequence ID" value="MDM7861222.1"/>
    <property type="molecule type" value="Genomic_DNA"/>
</dbReference>
<name>A0ABT7SYF1_9ALTE</name>
<evidence type="ECO:0008006" key="4">
    <source>
        <dbReference type="Google" id="ProtNLM"/>
    </source>
</evidence>
<feature type="transmembrane region" description="Helical" evidence="1">
    <location>
        <begin position="6"/>
        <end position="27"/>
    </location>
</feature>
<dbReference type="RefSeq" id="WP_289365657.1">
    <property type="nucleotide sequence ID" value="NZ_JAUCBP010000008.1"/>
</dbReference>